<evidence type="ECO:0000313" key="3">
    <source>
        <dbReference type="Proteomes" id="UP000488506"/>
    </source>
</evidence>
<dbReference type="InterPro" id="IPR006342">
    <property type="entry name" value="FkbM_mtfrase"/>
</dbReference>
<feature type="domain" description="Methyltransferase FkbM" evidence="1">
    <location>
        <begin position="42"/>
        <end position="199"/>
    </location>
</feature>
<dbReference type="SUPFAM" id="SSF53335">
    <property type="entry name" value="S-adenosyl-L-methionine-dependent methyltransferases"/>
    <property type="match status" value="1"/>
</dbReference>
<accession>A0A833NZ67</accession>
<proteinExistence type="predicted"/>
<evidence type="ECO:0000259" key="1">
    <source>
        <dbReference type="Pfam" id="PF05050"/>
    </source>
</evidence>
<gene>
    <name evidence="2" type="ORF">FD145_35</name>
</gene>
<evidence type="ECO:0000313" key="2">
    <source>
        <dbReference type="EMBL" id="KAF0135209.1"/>
    </source>
</evidence>
<organism evidence="2 3">
    <name type="scientific">Candidatus Saganbacteria bacterium</name>
    <dbReference type="NCBI Taxonomy" id="2575572"/>
    <lineage>
        <taxon>Bacteria</taxon>
        <taxon>Bacillati</taxon>
        <taxon>Saganbacteria</taxon>
    </lineage>
</organism>
<comment type="caution">
    <text evidence="2">The sequence shown here is derived from an EMBL/GenBank/DDBJ whole genome shotgun (WGS) entry which is preliminary data.</text>
</comment>
<sequence length="346" mass="39902">MILCKEDSFKQYFNEHPLNLVDIGFRDGVQKKWEIFGKYLSVIGFEPDKVEYKRLIEKLRVISSKKGAPTYNIYDVALYKEPIDNLDLYITKNGNLCSILEPNRAVLDEFPETDRFDVLKKGSIKADKLDNVFFSKGIKSIDFIKIDVQGVALYVLQGAEETLNGSVFGLEIEVEFLRMYKDQPLFGDVDKFLRDKGFHLFDLKKYFWRRKAGLGFDGSKRGQLIHADALYLRDVDSYLDLLQSNIKDVVQKKALVLKAISICQLFGYSDYVLLFCQKAKAAKIFSDKEAETIDNLFREKSVFVLPKLWGVGRLKTLARKINKLFEDNYHGWAMVDKNDVGNNCEL</sequence>
<name>A0A833NZ67_UNCSA</name>
<dbReference type="InterPro" id="IPR053188">
    <property type="entry name" value="FkbM_Methyltransferase"/>
</dbReference>
<dbReference type="Pfam" id="PF05050">
    <property type="entry name" value="Methyltransf_21"/>
    <property type="match status" value="1"/>
</dbReference>
<dbReference type="Gene3D" id="3.40.50.150">
    <property type="entry name" value="Vaccinia Virus protein VP39"/>
    <property type="match status" value="1"/>
</dbReference>
<reference evidence="2 3" key="1">
    <citation type="submission" date="2019-12" db="EMBL/GenBank/DDBJ databases">
        <authorList>
            <person name="Wolfe R."/>
            <person name="Danczak R."/>
            <person name="Wilkins M."/>
        </authorList>
    </citation>
    <scope>NUCLEOTIDE SEQUENCE [LARGE SCALE GENOMIC DNA]</scope>
    <source>
        <strain evidence="2">X2_MaxBin.013</strain>
    </source>
</reference>
<dbReference type="EMBL" id="WPAF01000001">
    <property type="protein sequence ID" value="KAF0135209.1"/>
    <property type="molecule type" value="Genomic_DNA"/>
</dbReference>
<dbReference type="NCBIfam" id="TIGR01444">
    <property type="entry name" value="fkbM_fam"/>
    <property type="match status" value="1"/>
</dbReference>
<dbReference type="GO" id="GO:0008171">
    <property type="term" value="F:O-methyltransferase activity"/>
    <property type="evidence" value="ECO:0007669"/>
    <property type="project" value="TreeGrafter"/>
</dbReference>
<dbReference type="AlphaFoldDB" id="A0A833NZ67"/>
<dbReference type="PANTHER" id="PTHR36973:SF4">
    <property type="entry name" value="NODULATION PROTEIN"/>
    <property type="match status" value="1"/>
</dbReference>
<dbReference type="PANTHER" id="PTHR36973">
    <property type="entry name" value="SLL1456 PROTEIN-RELATED"/>
    <property type="match status" value="1"/>
</dbReference>
<dbReference type="Proteomes" id="UP000488506">
    <property type="component" value="Unassembled WGS sequence"/>
</dbReference>
<dbReference type="InterPro" id="IPR029063">
    <property type="entry name" value="SAM-dependent_MTases_sf"/>
</dbReference>
<protein>
    <recommendedName>
        <fullName evidence="1">Methyltransferase FkbM domain-containing protein</fullName>
    </recommendedName>
</protein>